<gene>
    <name evidence="4" type="ORF">ED733_002736</name>
    <name evidence="3" type="ORF">NOR_01196</name>
</gene>
<dbReference type="SUPFAM" id="SSF55961">
    <property type="entry name" value="Bet v1-like"/>
    <property type="match status" value="1"/>
</dbReference>
<dbReference type="InterPro" id="IPR024500">
    <property type="entry name" value="DUF3074"/>
</dbReference>
<name>A0A167IP08_METRR</name>
<dbReference type="InterPro" id="IPR023393">
    <property type="entry name" value="START-like_dom_sf"/>
</dbReference>
<proteinExistence type="predicted"/>
<organism evidence="3 5">
    <name type="scientific">Metarhizium rileyi (strain RCEF 4871)</name>
    <name type="common">Nomuraea rileyi</name>
    <dbReference type="NCBI Taxonomy" id="1649241"/>
    <lineage>
        <taxon>Eukaryota</taxon>
        <taxon>Fungi</taxon>
        <taxon>Dikarya</taxon>
        <taxon>Ascomycota</taxon>
        <taxon>Pezizomycotina</taxon>
        <taxon>Sordariomycetes</taxon>
        <taxon>Hypocreomycetidae</taxon>
        <taxon>Hypocreales</taxon>
        <taxon>Clavicipitaceae</taxon>
        <taxon>Metarhizium</taxon>
    </lineage>
</organism>
<reference evidence="6" key="2">
    <citation type="submission" date="2018-12" db="EMBL/GenBank/DDBJ databases">
        <title>The complete genome of Metarhizium rileyi, a key fungal pathogen of Lepidoptera.</title>
        <authorList>
            <person name="Binneck E."/>
            <person name="Lastra C.C.L."/>
            <person name="Sosa-Gomez D.R."/>
        </authorList>
    </citation>
    <scope>NUCLEOTIDE SEQUENCE [LARGE SCALE GENOMIC DNA]</scope>
    <source>
        <strain evidence="6">Cep018-CH2</strain>
    </source>
</reference>
<keyword evidence="5" id="KW-1185">Reference proteome</keyword>
<evidence type="ECO:0000313" key="6">
    <source>
        <dbReference type="Proteomes" id="UP000317257"/>
    </source>
</evidence>
<reference evidence="4" key="3">
    <citation type="journal article" date="2019" name="Microbiol. Resour. Announc.">
        <title>Genome Sequence of Metarhizium rileyi, a Microbial Control Agent for Lepidoptera.</title>
        <authorList>
            <person name="Binneck E."/>
            <person name="Lastra C.C.L."/>
            <person name="Sosa-Gomez D.R."/>
        </authorList>
    </citation>
    <scope>NUCLEOTIDE SEQUENCE</scope>
    <source>
        <strain evidence="4">Cep018-CH2</strain>
    </source>
</reference>
<accession>A0A167IP08</accession>
<dbReference type="Gene3D" id="3.30.530.20">
    <property type="match status" value="1"/>
</dbReference>
<comment type="caution">
    <text evidence="3">The sequence shown here is derived from an EMBL/GenBank/DDBJ whole genome shotgun (WGS) entry which is preliminary data.</text>
</comment>
<evidence type="ECO:0000313" key="5">
    <source>
        <dbReference type="Proteomes" id="UP000243498"/>
    </source>
</evidence>
<evidence type="ECO:0000256" key="1">
    <source>
        <dbReference type="SAM" id="MobiDB-lite"/>
    </source>
</evidence>
<dbReference type="EMBL" id="AZHC01000003">
    <property type="protein sequence ID" value="OAA49273.1"/>
    <property type="molecule type" value="Genomic_DNA"/>
</dbReference>
<dbReference type="Proteomes" id="UP000243498">
    <property type="component" value="Unassembled WGS sequence"/>
</dbReference>
<dbReference type="OMA" id="IEWIMAT"/>
<dbReference type="EMBL" id="SBHS01000002">
    <property type="protein sequence ID" value="TWU77839.1"/>
    <property type="molecule type" value="Genomic_DNA"/>
</dbReference>
<feature type="region of interest" description="Disordered" evidence="1">
    <location>
        <begin position="304"/>
        <end position="342"/>
    </location>
</feature>
<evidence type="ECO:0000313" key="3">
    <source>
        <dbReference type="EMBL" id="OAA49273.1"/>
    </source>
</evidence>
<accession>A0A5C6GKF1</accession>
<dbReference type="Pfam" id="PF11274">
    <property type="entry name" value="DUF3074"/>
    <property type="match status" value="1"/>
</dbReference>
<protein>
    <submittedName>
        <fullName evidence="3">START-like domain protein</fullName>
    </submittedName>
</protein>
<reference evidence="3 5" key="1">
    <citation type="journal article" date="2016" name="Genome Biol. Evol.">
        <title>Divergent and convergent evolution of fungal pathogenicity.</title>
        <authorList>
            <person name="Shang Y."/>
            <person name="Xiao G."/>
            <person name="Zheng P."/>
            <person name="Cen K."/>
            <person name="Zhan S."/>
            <person name="Wang C."/>
        </authorList>
    </citation>
    <scope>NUCLEOTIDE SEQUENCE [LARGE SCALE GENOMIC DNA]</scope>
    <source>
        <strain evidence="3 5">RCEF 4871</strain>
    </source>
</reference>
<evidence type="ECO:0000313" key="4">
    <source>
        <dbReference type="EMBL" id="TWU77839.1"/>
    </source>
</evidence>
<feature type="domain" description="DUF3074" evidence="2">
    <location>
        <begin position="122"/>
        <end position="298"/>
    </location>
</feature>
<feature type="compositionally biased region" description="Polar residues" evidence="1">
    <location>
        <begin position="308"/>
        <end position="330"/>
    </location>
</feature>
<sequence length="342" mass="38992">MEYRLPRLSADSDGDLKAAHSRLVRLWGVDPSRLPSSSSPPGDLSPLLTVVWTEAVYFVSKVHLESTKKESPWRPKGVMTFPNSAAPVHLYQRVVSTEELAQVCEEHKLNDVDERDLHPEVWALRRSVHENAAATGTADWKEWIHCFKDRHAETEKEFTPTVLDTRLMKKWRCKDMKIQLAGRIWVKWTMKWEESVHKLPFPLKKRVFPVLQVTAMTQDNQEFMVVQIAVKDEDATARNGGAVLGAYTSVERFRQTESGVEWIMGTVSDARGLVPRWVQRRAVPAQVAKDVDMFLAWMSKERKKTLGTDDNTSTPTSGSRNASRTASRVSSAHDSREWRKGQ</sequence>
<dbReference type="STRING" id="1081105.A0A167IP08"/>
<dbReference type="Proteomes" id="UP000317257">
    <property type="component" value="Unassembled WGS sequence"/>
</dbReference>
<evidence type="ECO:0000259" key="2">
    <source>
        <dbReference type="Pfam" id="PF11274"/>
    </source>
</evidence>
<feature type="compositionally biased region" description="Basic and acidic residues" evidence="1">
    <location>
        <begin position="331"/>
        <end position="342"/>
    </location>
</feature>
<dbReference type="PANTHER" id="PTHR40370">
    <property type="entry name" value="EXPRESSED PROTEIN"/>
    <property type="match status" value="1"/>
</dbReference>
<dbReference type="PANTHER" id="PTHR40370:SF1">
    <property type="entry name" value="DUF3074 DOMAIN-CONTAINING PROTEIN"/>
    <property type="match status" value="1"/>
</dbReference>
<dbReference type="AlphaFoldDB" id="A0A167IP08"/>
<dbReference type="OrthoDB" id="6423603at2759"/>